<protein>
    <submittedName>
        <fullName evidence="1">Uncharacterized protein</fullName>
    </submittedName>
</protein>
<evidence type="ECO:0000313" key="2">
    <source>
        <dbReference type="Proteomes" id="UP000886752"/>
    </source>
</evidence>
<proteinExistence type="predicted"/>
<comment type="caution">
    <text evidence="1">The sequence shown here is derived from an EMBL/GenBank/DDBJ whole genome shotgun (WGS) entry which is preliminary data.</text>
</comment>
<organism evidence="1 2">
    <name type="scientific">Candidatus Desulfovibrio intestinipullorum</name>
    <dbReference type="NCBI Taxonomy" id="2838536"/>
    <lineage>
        <taxon>Bacteria</taxon>
        <taxon>Pseudomonadati</taxon>
        <taxon>Thermodesulfobacteriota</taxon>
        <taxon>Desulfovibrionia</taxon>
        <taxon>Desulfovibrionales</taxon>
        <taxon>Desulfovibrionaceae</taxon>
        <taxon>Desulfovibrio</taxon>
    </lineage>
</organism>
<evidence type="ECO:0000313" key="1">
    <source>
        <dbReference type="EMBL" id="HIW01257.1"/>
    </source>
</evidence>
<sequence length="83" mass="9486">MKYLIVEDFSGQAVPFIFPRRVDHVDMFEQLPYGKVLSAGYVELQPDGTFDCYGGNAELQLKADPQKDSALLKEAFRKRPDHH</sequence>
<dbReference type="Proteomes" id="UP000886752">
    <property type="component" value="Unassembled WGS sequence"/>
</dbReference>
<name>A0A9D1PWW3_9BACT</name>
<dbReference type="AlphaFoldDB" id="A0A9D1PWW3"/>
<reference evidence="1" key="1">
    <citation type="journal article" date="2021" name="PeerJ">
        <title>Extensive microbial diversity within the chicken gut microbiome revealed by metagenomics and culture.</title>
        <authorList>
            <person name="Gilroy R."/>
            <person name="Ravi A."/>
            <person name="Getino M."/>
            <person name="Pursley I."/>
            <person name="Horton D.L."/>
            <person name="Alikhan N.F."/>
            <person name="Baker D."/>
            <person name="Gharbi K."/>
            <person name="Hall N."/>
            <person name="Watson M."/>
            <person name="Adriaenssens E.M."/>
            <person name="Foster-Nyarko E."/>
            <person name="Jarju S."/>
            <person name="Secka A."/>
            <person name="Antonio M."/>
            <person name="Oren A."/>
            <person name="Chaudhuri R.R."/>
            <person name="La Ragione R."/>
            <person name="Hildebrand F."/>
            <person name="Pallen M.J."/>
        </authorList>
    </citation>
    <scope>NUCLEOTIDE SEQUENCE</scope>
    <source>
        <strain evidence="1">ChiHecec2B26-446</strain>
    </source>
</reference>
<accession>A0A9D1PWW3</accession>
<reference evidence="1" key="2">
    <citation type="submission" date="2021-04" db="EMBL/GenBank/DDBJ databases">
        <authorList>
            <person name="Gilroy R."/>
        </authorList>
    </citation>
    <scope>NUCLEOTIDE SEQUENCE</scope>
    <source>
        <strain evidence="1">ChiHecec2B26-446</strain>
    </source>
</reference>
<dbReference type="EMBL" id="DXHV01000077">
    <property type="protein sequence ID" value="HIW01257.1"/>
    <property type="molecule type" value="Genomic_DNA"/>
</dbReference>
<gene>
    <name evidence="1" type="ORF">H9894_08735</name>
</gene>